<dbReference type="Pfam" id="PF04908">
    <property type="entry name" value="SH3BGR"/>
    <property type="match status" value="1"/>
</dbReference>
<dbReference type="InterPro" id="IPR051033">
    <property type="entry name" value="SH3BGR"/>
</dbReference>
<dbReference type="HOGENOM" id="CLU_075375_0_0_1"/>
<name>S8EKN8_FOMSC</name>
<dbReference type="InterPro" id="IPR036249">
    <property type="entry name" value="Thioredoxin-like_sf"/>
</dbReference>
<evidence type="ECO:0000313" key="4">
    <source>
        <dbReference type="Proteomes" id="UP000015241"/>
    </source>
</evidence>
<dbReference type="Proteomes" id="UP000015241">
    <property type="component" value="Unassembled WGS sequence"/>
</dbReference>
<dbReference type="GO" id="GO:0005737">
    <property type="term" value="C:cytoplasm"/>
    <property type="evidence" value="ECO:0007669"/>
    <property type="project" value="TreeGrafter"/>
</dbReference>
<organism evidence="3 4">
    <name type="scientific">Fomitopsis schrenkii</name>
    <name type="common">Brown rot fungus</name>
    <dbReference type="NCBI Taxonomy" id="2126942"/>
    <lineage>
        <taxon>Eukaryota</taxon>
        <taxon>Fungi</taxon>
        <taxon>Dikarya</taxon>
        <taxon>Basidiomycota</taxon>
        <taxon>Agaricomycotina</taxon>
        <taxon>Agaricomycetes</taxon>
        <taxon>Polyporales</taxon>
        <taxon>Fomitopsis</taxon>
    </lineage>
</organism>
<dbReference type="Gene3D" id="3.40.30.10">
    <property type="entry name" value="Glutaredoxin"/>
    <property type="match status" value="1"/>
</dbReference>
<dbReference type="InterPro" id="IPR006993">
    <property type="entry name" value="Glut_rich_SH3-bd"/>
</dbReference>
<feature type="compositionally biased region" description="Basic and acidic residues" evidence="2">
    <location>
        <begin position="251"/>
        <end position="271"/>
    </location>
</feature>
<comment type="similarity">
    <text evidence="1">Belongs to the SH3BGR family.</text>
</comment>
<dbReference type="AlphaFoldDB" id="S8EKN8"/>
<sequence>MTPPPIQLFLTTIVSSTQLRQRQEYILRILQVKKIPFTSYDLASDEDAKKLWRRKAPKDKQQLPGILIGGECPGDFSAFEEAVEFNELDQFLRLSEDYKPFEDEKELLPSQPIGVPGAYSPAQMHPHHQPSPSPQPSPTKAKPINKKREGEVDAGEELGDARLAGVNVTEDDLLALVEELGLGGDEANDLVRGLTGDSPPELSPSAAKSEEKPKNEPKKDEGQKRESREQKADAALAKAEEAADPVPETTPGEKEEATASTEKPADDIKST</sequence>
<accession>S8EKN8</accession>
<gene>
    <name evidence="3" type="ORF">FOMPIDRAFT_1028233</name>
</gene>
<protein>
    <recommendedName>
        <fullName evidence="5">Glutaredoxin domain-containing protein</fullName>
    </recommendedName>
</protein>
<evidence type="ECO:0000313" key="3">
    <source>
        <dbReference type="EMBL" id="EPT03899.1"/>
    </source>
</evidence>
<reference evidence="3 4" key="1">
    <citation type="journal article" date="2012" name="Science">
        <title>The Paleozoic origin of enzymatic lignin decomposition reconstructed from 31 fungal genomes.</title>
        <authorList>
            <person name="Floudas D."/>
            <person name="Binder M."/>
            <person name="Riley R."/>
            <person name="Barry K."/>
            <person name="Blanchette R.A."/>
            <person name="Henrissat B."/>
            <person name="Martinez A.T."/>
            <person name="Otillar R."/>
            <person name="Spatafora J.W."/>
            <person name="Yadav J.S."/>
            <person name="Aerts A."/>
            <person name="Benoit I."/>
            <person name="Boyd A."/>
            <person name="Carlson A."/>
            <person name="Copeland A."/>
            <person name="Coutinho P.M."/>
            <person name="de Vries R.P."/>
            <person name="Ferreira P."/>
            <person name="Findley K."/>
            <person name="Foster B."/>
            <person name="Gaskell J."/>
            <person name="Glotzer D."/>
            <person name="Gorecki P."/>
            <person name="Heitman J."/>
            <person name="Hesse C."/>
            <person name="Hori C."/>
            <person name="Igarashi K."/>
            <person name="Jurgens J.A."/>
            <person name="Kallen N."/>
            <person name="Kersten P."/>
            <person name="Kohler A."/>
            <person name="Kuees U."/>
            <person name="Kumar T.K.A."/>
            <person name="Kuo A."/>
            <person name="LaButti K."/>
            <person name="Larrondo L.F."/>
            <person name="Lindquist E."/>
            <person name="Ling A."/>
            <person name="Lombard V."/>
            <person name="Lucas S."/>
            <person name="Lundell T."/>
            <person name="Martin R."/>
            <person name="McLaughlin D.J."/>
            <person name="Morgenstern I."/>
            <person name="Morin E."/>
            <person name="Murat C."/>
            <person name="Nagy L.G."/>
            <person name="Nolan M."/>
            <person name="Ohm R.A."/>
            <person name="Patyshakuliyeva A."/>
            <person name="Rokas A."/>
            <person name="Ruiz-Duenas F.J."/>
            <person name="Sabat G."/>
            <person name="Salamov A."/>
            <person name="Samejima M."/>
            <person name="Schmutz J."/>
            <person name="Slot J.C."/>
            <person name="St John F."/>
            <person name="Stenlid J."/>
            <person name="Sun H."/>
            <person name="Sun S."/>
            <person name="Syed K."/>
            <person name="Tsang A."/>
            <person name="Wiebenga A."/>
            <person name="Young D."/>
            <person name="Pisabarro A."/>
            <person name="Eastwood D.C."/>
            <person name="Martin F."/>
            <person name="Cullen D."/>
            <person name="Grigoriev I.V."/>
            <person name="Hibbett D.S."/>
        </authorList>
    </citation>
    <scope>NUCLEOTIDE SEQUENCE</scope>
    <source>
        <strain evidence="4">FP-58527</strain>
    </source>
</reference>
<feature type="region of interest" description="Disordered" evidence="2">
    <location>
        <begin position="186"/>
        <end position="271"/>
    </location>
</feature>
<dbReference type="InParanoid" id="S8EKN8"/>
<dbReference type="eggNOG" id="ENOG502SB9J">
    <property type="taxonomic scope" value="Eukaryota"/>
</dbReference>
<evidence type="ECO:0000256" key="1">
    <source>
        <dbReference type="ARBA" id="ARBA00007764"/>
    </source>
</evidence>
<proteinExistence type="inferred from homology"/>
<dbReference type="PANTHER" id="PTHR12232:SF0">
    <property type="entry name" value="THIOREDOXIN DOMAIN-CONTAINING PROTEIN"/>
    <property type="match status" value="1"/>
</dbReference>
<dbReference type="STRING" id="743788.S8EKN8"/>
<keyword evidence="4" id="KW-1185">Reference proteome</keyword>
<dbReference type="SUPFAM" id="SSF52833">
    <property type="entry name" value="Thioredoxin-like"/>
    <property type="match status" value="1"/>
</dbReference>
<dbReference type="PANTHER" id="PTHR12232">
    <property type="entry name" value="SH3 DOMAIN-BINDING GLUTAMIC ACID-RICH-LIKE PROTEIN"/>
    <property type="match status" value="1"/>
</dbReference>
<feature type="compositionally biased region" description="Basic and acidic residues" evidence="2">
    <location>
        <begin position="208"/>
        <end position="232"/>
    </location>
</feature>
<evidence type="ECO:0000256" key="2">
    <source>
        <dbReference type="SAM" id="MobiDB-lite"/>
    </source>
</evidence>
<feature type="region of interest" description="Disordered" evidence="2">
    <location>
        <begin position="108"/>
        <end position="168"/>
    </location>
</feature>
<dbReference type="EMBL" id="KE504128">
    <property type="protein sequence ID" value="EPT03899.1"/>
    <property type="molecule type" value="Genomic_DNA"/>
</dbReference>
<dbReference type="OrthoDB" id="9932926at2759"/>
<evidence type="ECO:0008006" key="5">
    <source>
        <dbReference type="Google" id="ProtNLM"/>
    </source>
</evidence>